<gene>
    <name evidence="2" type="primary">hutH</name>
    <name evidence="2" type="ORF">THF1A12_10454</name>
</gene>
<evidence type="ECO:0000313" key="3">
    <source>
        <dbReference type="Proteomes" id="UP001295462"/>
    </source>
</evidence>
<dbReference type="Pfam" id="PF04830">
    <property type="entry name" value="DUF637"/>
    <property type="match status" value="1"/>
</dbReference>
<dbReference type="InterPro" id="IPR025157">
    <property type="entry name" value="Hemagglutinin_rpt"/>
</dbReference>
<evidence type="ECO:0000313" key="2">
    <source>
        <dbReference type="EMBL" id="CAH1566176.1"/>
    </source>
</evidence>
<dbReference type="InterPro" id="IPR006915">
    <property type="entry name" value="DUF637_hemagglutn_put"/>
</dbReference>
<feature type="domain" description="DUF637" evidence="1">
    <location>
        <begin position="667"/>
        <end position="834"/>
    </location>
</feature>
<evidence type="ECO:0000259" key="1">
    <source>
        <dbReference type="Pfam" id="PF04830"/>
    </source>
</evidence>
<dbReference type="Proteomes" id="UP001295462">
    <property type="component" value="Unassembled WGS sequence"/>
</dbReference>
<proteinExistence type="predicted"/>
<sequence>MKNIEKSFELPPLWQKCTSYLLSFVMVGQIVFPGVVNAMEVINDATITANVNASPQFSRVYNRERQFEKAYYITSNQVETAQDLVSFHKTLLKENKSGLPEPLMIPIAVGDITVIFPHYPVDKRIGDKFVQARLIRMQMQREIDRLILPKMSIYQSGSKNIDPRTEKEQINYLYQNAKSFAAKYSVKYGEKVTRQQVNAFKHDFVWPELRNINGEQVLVPVLHLTDATIDSAKIAGHTVEVSGDYANFRNITVNSGTLLTRRNAFLNATGNLSVSEHAKIIADEDLNLNVGGTLFNAGTVNADTGNANIITGQYVQKTMVHRFATKYEQGSRLGKISSVNAKNGTISISSASDIDIAGGQVTGKNIIFNAGSNIFITSQQTTYVRNEQVNGFKEDESIVEHFGSKLTAEDSISLMASGQVVINASEVFADKGVLSILAQQGVHIANADNKFQSSRYGRFGKTTIQESEFQSIAIRSALSAGRNVMISSSMGDITLKATKIDSVDGTSVNAMLGKVNLLLAKEQDHYFFNKVKKGFWKIKTETKQDQVDTAVYNSITGGVKIHATQGVTLELGQKDGQTLDDVLSELGAAEDLSWMVDVYNDPQYSENIELVYQRLEELHIHEKTSNLSPAAMAIIAIAVSVAMGPAGAGWIGTGGSIPAMGGINAAAMQAGAATLATSAATSLANGDGLDGAIEKIVSSEGLRSLAISMATAGILNSEAFQNSSFFNSADVASAMNANQTSINLIEQAQDALMRSVIRSSVSTLINGGDFGDFGDSLKQNMLVAAANSLGESMAKEIKGLAEDHNWSDAIRYIAHAGAGCVYGAALAEAQGGSANSLSCSSGAGGAVVGEVIGDLSRQKVEENAAKVEEFFDDKLNKLKESAMAANPDLSAADLVELDRQFGAEYGGQIEAELNVLKAAGVDLAKLGAGLAAFAAGGDVDIAASAGENAAENNALFLLLIPILLKIIDAATIAYDFYEVGVAYDEKGQAAGDAALEALLKGFAIDASIGQLVPGSRMMRKIAAKLNSMGLGEFMDRLEAMMLSRHNQLATAGGPENQSMANMMQGDNYQEALLQHRRATNEVIDLGEYGPDDIGRLREQYSHLAPTGKYKDEDLAYFIEKNYEFDTVSKRFRKPATRKIDVKATPKGKPDNSRGIPKDLNEVLGDGKTRLAGVTQSVKIGGVEYKDLNIQELTKLRDEISVSKDLSPDIIQARKGMISEAIGEIATTVEALSTLKNPRKLATSLPGKQKSGEFDQLWVSEAPDGSPIISIFDAKGGSSTLSSRLHNGERVEQASGPYIQSIHENMVKKIAIAKKRGEDVSALQETVRLMKDNKDNIRMKVVQQKYVGGSSTIRDNYVVKEYEVGVLTLWN</sequence>
<organism evidence="2 3">
    <name type="scientific">Vibrio jasicida</name>
    <dbReference type="NCBI Taxonomy" id="766224"/>
    <lineage>
        <taxon>Bacteria</taxon>
        <taxon>Pseudomonadati</taxon>
        <taxon>Pseudomonadota</taxon>
        <taxon>Gammaproteobacteria</taxon>
        <taxon>Vibrionales</taxon>
        <taxon>Vibrionaceae</taxon>
        <taxon>Vibrio</taxon>
    </lineage>
</organism>
<dbReference type="InterPro" id="IPR049762">
    <property type="entry name" value="PoNe_dom"/>
</dbReference>
<protein>
    <submittedName>
        <fullName evidence="2">Histidine ammonia-lyase</fullName>
        <ecNumber evidence="2">4.3.1.3</ecNumber>
    </submittedName>
</protein>
<dbReference type="EMBL" id="CAKMUD010000001">
    <property type="protein sequence ID" value="CAH1566176.1"/>
    <property type="molecule type" value="Genomic_DNA"/>
</dbReference>
<keyword evidence="2" id="KW-0456">Lyase</keyword>
<dbReference type="EC" id="4.3.1.3" evidence="2"/>
<dbReference type="GO" id="GO:0004397">
    <property type="term" value="F:histidine ammonia-lyase activity"/>
    <property type="evidence" value="ECO:0007669"/>
    <property type="project" value="UniProtKB-EC"/>
</dbReference>
<reference evidence="2" key="1">
    <citation type="submission" date="2022-01" db="EMBL/GenBank/DDBJ databases">
        <authorList>
            <person name="Lagorce A."/>
        </authorList>
    </citation>
    <scope>NUCLEOTIDE SEQUENCE</scope>
    <source>
        <strain evidence="2">Th15_F1_A12</strain>
    </source>
</reference>
<name>A0AAU9QGR5_9VIBR</name>
<dbReference type="RefSeq" id="WP_409588013.1">
    <property type="nucleotide sequence ID" value="NZ_CAKMTZ010000001.1"/>
</dbReference>
<comment type="caution">
    <text evidence="2">The sequence shown here is derived from an EMBL/GenBank/DDBJ whole genome shotgun (WGS) entry which is preliminary data.</text>
</comment>
<accession>A0AAU9QGR5</accession>
<dbReference type="CDD" id="cd20739">
    <property type="entry name" value="PoNe_DUF637"/>
    <property type="match status" value="1"/>
</dbReference>
<dbReference type="Pfam" id="PF13332">
    <property type="entry name" value="Fil_haemagg_2"/>
    <property type="match status" value="1"/>
</dbReference>